<dbReference type="NCBIfam" id="TIGR02937">
    <property type="entry name" value="sigma70-ECF"/>
    <property type="match status" value="1"/>
</dbReference>
<keyword evidence="3" id="KW-0731">Sigma factor</keyword>
<dbReference type="CDD" id="cd06171">
    <property type="entry name" value="Sigma70_r4"/>
    <property type="match status" value="1"/>
</dbReference>
<dbReference type="Pfam" id="PF04542">
    <property type="entry name" value="Sigma70_r2"/>
    <property type="match status" value="1"/>
</dbReference>
<feature type="domain" description="RNA polymerase sigma factor 70 region 4 type 2" evidence="6">
    <location>
        <begin position="105"/>
        <end position="157"/>
    </location>
</feature>
<dbReference type="Proteomes" id="UP000188879">
    <property type="component" value="Unassembled WGS sequence"/>
</dbReference>
<evidence type="ECO:0000313" key="7">
    <source>
        <dbReference type="EMBL" id="ONG55985.1"/>
    </source>
</evidence>
<dbReference type="RefSeq" id="WP_076956742.1">
    <property type="nucleotide sequence ID" value="NZ_MLCO01000059.1"/>
</dbReference>
<keyword evidence="2" id="KW-0805">Transcription regulation</keyword>
<evidence type="ECO:0008006" key="9">
    <source>
        <dbReference type="Google" id="ProtNLM"/>
    </source>
</evidence>
<evidence type="ECO:0000313" key="8">
    <source>
        <dbReference type="Proteomes" id="UP000188879"/>
    </source>
</evidence>
<evidence type="ECO:0000256" key="1">
    <source>
        <dbReference type="ARBA" id="ARBA00010641"/>
    </source>
</evidence>
<dbReference type="InterPro" id="IPR013325">
    <property type="entry name" value="RNA_pol_sigma_r2"/>
</dbReference>
<accession>A0A1V2H6T0</accession>
<evidence type="ECO:0000256" key="4">
    <source>
        <dbReference type="ARBA" id="ARBA00023163"/>
    </source>
</evidence>
<dbReference type="OrthoDB" id="9794372at2"/>
<reference evidence="7 8" key="1">
    <citation type="submission" date="2016-10" db="EMBL/GenBank/DDBJ databases">
        <title>Draft Genome sequence of Roseomonas sp. strain M3.</title>
        <authorList>
            <person name="Subhash Y."/>
            <person name="Lee S."/>
        </authorList>
    </citation>
    <scope>NUCLEOTIDE SEQUENCE [LARGE SCALE GENOMIC DNA]</scope>
    <source>
        <strain evidence="7 8">M3</strain>
    </source>
</reference>
<proteinExistence type="inferred from homology"/>
<dbReference type="AlphaFoldDB" id="A0A1V2H6T0"/>
<protein>
    <recommendedName>
        <fullName evidence="9">RNA polymerase subunit sigma-24</fullName>
    </recommendedName>
</protein>
<dbReference type="SUPFAM" id="SSF88659">
    <property type="entry name" value="Sigma3 and sigma4 domains of RNA polymerase sigma factors"/>
    <property type="match status" value="1"/>
</dbReference>
<dbReference type="GO" id="GO:0016987">
    <property type="term" value="F:sigma factor activity"/>
    <property type="evidence" value="ECO:0007669"/>
    <property type="project" value="UniProtKB-KW"/>
</dbReference>
<keyword evidence="4" id="KW-0804">Transcription</keyword>
<dbReference type="GO" id="GO:0003677">
    <property type="term" value="F:DNA binding"/>
    <property type="evidence" value="ECO:0007669"/>
    <property type="project" value="InterPro"/>
</dbReference>
<organism evidence="7 8">
    <name type="scientific">Teichococcus deserti</name>
    <dbReference type="NCBI Taxonomy" id="1817963"/>
    <lineage>
        <taxon>Bacteria</taxon>
        <taxon>Pseudomonadati</taxon>
        <taxon>Pseudomonadota</taxon>
        <taxon>Alphaproteobacteria</taxon>
        <taxon>Acetobacterales</taxon>
        <taxon>Roseomonadaceae</taxon>
        <taxon>Roseomonas</taxon>
    </lineage>
</organism>
<comment type="similarity">
    <text evidence="1">Belongs to the sigma-70 factor family. ECF subfamily.</text>
</comment>
<keyword evidence="8" id="KW-1185">Reference proteome</keyword>
<dbReference type="EMBL" id="MLCO01000059">
    <property type="protein sequence ID" value="ONG55985.1"/>
    <property type="molecule type" value="Genomic_DNA"/>
</dbReference>
<dbReference type="PANTHER" id="PTHR43133">
    <property type="entry name" value="RNA POLYMERASE ECF-TYPE SIGMA FACTO"/>
    <property type="match status" value="1"/>
</dbReference>
<dbReference type="InterPro" id="IPR039425">
    <property type="entry name" value="RNA_pol_sigma-70-like"/>
</dbReference>
<evidence type="ECO:0000256" key="2">
    <source>
        <dbReference type="ARBA" id="ARBA00023015"/>
    </source>
</evidence>
<sequence length="169" mass="19040">MANDPDHLFRLHRSRLKAEANRRLRDAEASADAVQDTFVRYLSRLRDAERAPVENAPGFLRRILSNLVSNRQLRGPRGQVPVDEVELADGAPDGEAALLGAEARARLARLIAELPPRGRQVIYLHKFRGLSYAEIAQRLGISENTVMVHMSRSLAALRRRLREESDDGR</sequence>
<gene>
    <name evidence="7" type="ORF">BKE38_07430</name>
</gene>
<dbReference type="InterPro" id="IPR013249">
    <property type="entry name" value="RNA_pol_sigma70_r4_t2"/>
</dbReference>
<dbReference type="GO" id="GO:0006352">
    <property type="term" value="P:DNA-templated transcription initiation"/>
    <property type="evidence" value="ECO:0007669"/>
    <property type="project" value="InterPro"/>
</dbReference>
<name>A0A1V2H6T0_9PROT</name>
<dbReference type="Gene3D" id="1.10.10.10">
    <property type="entry name" value="Winged helix-like DNA-binding domain superfamily/Winged helix DNA-binding domain"/>
    <property type="match status" value="1"/>
</dbReference>
<dbReference type="InterPro" id="IPR036388">
    <property type="entry name" value="WH-like_DNA-bd_sf"/>
</dbReference>
<feature type="domain" description="RNA polymerase sigma-70 region 2" evidence="5">
    <location>
        <begin position="8"/>
        <end position="71"/>
    </location>
</feature>
<dbReference type="InterPro" id="IPR014284">
    <property type="entry name" value="RNA_pol_sigma-70_dom"/>
</dbReference>
<dbReference type="Gene3D" id="1.10.1740.10">
    <property type="match status" value="1"/>
</dbReference>
<evidence type="ECO:0000256" key="3">
    <source>
        <dbReference type="ARBA" id="ARBA00023082"/>
    </source>
</evidence>
<dbReference type="Pfam" id="PF08281">
    <property type="entry name" value="Sigma70_r4_2"/>
    <property type="match status" value="1"/>
</dbReference>
<evidence type="ECO:0000259" key="6">
    <source>
        <dbReference type="Pfam" id="PF08281"/>
    </source>
</evidence>
<dbReference type="SUPFAM" id="SSF88946">
    <property type="entry name" value="Sigma2 domain of RNA polymerase sigma factors"/>
    <property type="match status" value="1"/>
</dbReference>
<dbReference type="InterPro" id="IPR007627">
    <property type="entry name" value="RNA_pol_sigma70_r2"/>
</dbReference>
<comment type="caution">
    <text evidence="7">The sequence shown here is derived from an EMBL/GenBank/DDBJ whole genome shotgun (WGS) entry which is preliminary data.</text>
</comment>
<dbReference type="PANTHER" id="PTHR43133:SF63">
    <property type="entry name" value="RNA POLYMERASE SIGMA FACTOR FECI-RELATED"/>
    <property type="match status" value="1"/>
</dbReference>
<evidence type="ECO:0000259" key="5">
    <source>
        <dbReference type="Pfam" id="PF04542"/>
    </source>
</evidence>
<dbReference type="InterPro" id="IPR013324">
    <property type="entry name" value="RNA_pol_sigma_r3/r4-like"/>
</dbReference>